<dbReference type="Pfam" id="PF12441">
    <property type="entry name" value="CopG_antitoxin"/>
    <property type="match status" value="1"/>
</dbReference>
<dbReference type="InterPro" id="IPR022148">
    <property type="entry name" value="CopG_antitoxin"/>
</dbReference>
<name>A0A6L7IZQ6_9ACTN</name>
<protein>
    <submittedName>
        <fullName evidence="1">CopG family transcriptional regulator</fullName>
    </submittedName>
</protein>
<dbReference type="EMBL" id="CP063310">
    <property type="protein sequence ID" value="QOS67136.1"/>
    <property type="molecule type" value="Genomic_DNA"/>
</dbReference>
<reference evidence="1 2" key="1">
    <citation type="submission" date="2020-10" db="EMBL/GenBank/DDBJ databases">
        <title>Eggerthella sp. nov., isolated from human feces.</title>
        <authorList>
            <person name="Yajun G."/>
        </authorList>
    </citation>
    <scope>NUCLEOTIDE SEQUENCE [LARGE SCALE GENOMIC DNA]</scope>
    <source>
        <strain evidence="1 2">HF-1101</strain>
    </source>
</reference>
<sequence>MNNEKITSENLEELFDEGRDVTEFFDFDSGAVVEGRTETKRVNVDMPLWMVEALDKEAKRVGIGRQAVIKMWLAERLDEEARRTA</sequence>
<dbReference type="RefSeq" id="WP_160943334.1">
    <property type="nucleotide sequence ID" value="NZ_CP063310.1"/>
</dbReference>
<gene>
    <name evidence="1" type="ORF">GS424_011385</name>
</gene>
<dbReference type="AlphaFoldDB" id="A0A6L7IZQ6"/>
<dbReference type="NCBIfam" id="NF047399">
    <property type="entry name" value="BrnA_antitoxin_add"/>
    <property type="match status" value="1"/>
</dbReference>
<organism evidence="1 2">
    <name type="scientific">Eggerthella guodeyinii</name>
    <dbReference type="NCBI Taxonomy" id="2690837"/>
    <lineage>
        <taxon>Bacteria</taxon>
        <taxon>Bacillati</taxon>
        <taxon>Actinomycetota</taxon>
        <taxon>Coriobacteriia</taxon>
        <taxon>Eggerthellales</taxon>
        <taxon>Eggerthellaceae</taxon>
        <taxon>Eggerthella</taxon>
    </lineage>
</organism>
<proteinExistence type="predicted"/>
<evidence type="ECO:0000313" key="1">
    <source>
        <dbReference type="EMBL" id="QOS67136.1"/>
    </source>
</evidence>
<evidence type="ECO:0000313" key="2">
    <source>
        <dbReference type="Proteomes" id="UP000478463"/>
    </source>
</evidence>
<dbReference type="Proteomes" id="UP000478463">
    <property type="component" value="Chromosome"/>
</dbReference>
<accession>A0A6L7IZQ6</accession>
<dbReference type="KEGG" id="egd:GS424_011385"/>